<dbReference type="Proteomes" id="UP000002497">
    <property type="component" value="Unassembled WGS sequence"/>
</dbReference>
<feature type="region of interest" description="Disordered" evidence="1">
    <location>
        <begin position="1"/>
        <end position="31"/>
    </location>
</feature>
<dbReference type="EMBL" id="GL636506">
    <property type="protein sequence ID" value="EFW14466.1"/>
    <property type="molecule type" value="Genomic_DNA"/>
</dbReference>
<gene>
    <name evidence="2" type="ORF">CPSG_09053</name>
</gene>
<evidence type="ECO:0000256" key="1">
    <source>
        <dbReference type="SAM" id="MobiDB-lite"/>
    </source>
</evidence>
<dbReference type="AlphaFoldDB" id="E9DGV4"/>
<evidence type="ECO:0000313" key="2">
    <source>
        <dbReference type="EMBL" id="EFW14466.1"/>
    </source>
</evidence>
<sequence length="129" mass="13819">MPEGDSRNVKSATPTKGPLGKGGSDERGRPWTEALVLHSSGRLELNPLSSESQRQTAIPNKHQASVIGHRTLASARLLKNQSAAGMGGRERNAGEWPGLLHGDHTLELCFAQSARRARCFLEPAVKTAS</sequence>
<name>E9DGV4_COCPS</name>
<dbReference type="HOGENOM" id="CLU_1948638_0_0_1"/>
<keyword evidence="3" id="KW-1185">Reference proteome</keyword>
<proteinExistence type="predicted"/>
<dbReference type="VEuPathDB" id="FungiDB:CPSG_09053"/>
<accession>E9DGV4</accession>
<protein>
    <submittedName>
        <fullName evidence="2">Predicted protein</fullName>
    </submittedName>
</protein>
<evidence type="ECO:0000313" key="3">
    <source>
        <dbReference type="Proteomes" id="UP000002497"/>
    </source>
</evidence>
<reference evidence="3" key="1">
    <citation type="journal article" date="2010" name="Genome Res.">
        <title>Population genomic sequencing of Coccidioides fungi reveals recent hybridization and transposon control.</title>
        <authorList>
            <person name="Neafsey D.E."/>
            <person name="Barker B.M."/>
            <person name="Sharpton T.J."/>
            <person name="Stajich J.E."/>
            <person name="Park D.J."/>
            <person name="Whiston E."/>
            <person name="Hung C.-Y."/>
            <person name="McMahan C."/>
            <person name="White J."/>
            <person name="Sykes S."/>
            <person name="Heiman D."/>
            <person name="Young S."/>
            <person name="Zeng Q."/>
            <person name="Abouelleil A."/>
            <person name="Aftuck L."/>
            <person name="Bessette D."/>
            <person name="Brown A."/>
            <person name="FitzGerald M."/>
            <person name="Lui A."/>
            <person name="Macdonald J.P."/>
            <person name="Priest M."/>
            <person name="Orbach M.J."/>
            <person name="Galgiani J.N."/>
            <person name="Kirkland T.N."/>
            <person name="Cole G.T."/>
            <person name="Birren B.W."/>
            <person name="Henn M.R."/>
            <person name="Taylor J.W."/>
            <person name="Rounsley S.D."/>
        </authorList>
    </citation>
    <scope>NUCLEOTIDE SEQUENCE [LARGE SCALE GENOMIC DNA]</scope>
    <source>
        <strain evidence="3">RMSCC 757 / Silveira</strain>
    </source>
</reference>
<organism evidence="3">
    <name type="scientific">Coccidioides posadasii (strain RMSCC 757 / Silveira)</name>
    <name type="common">Valley fever fungus</name>
    <dbReference type="NCBI Taxonomy" id="443226"/>
    <lineage>
        <taxon>Eukaryota</taxon>
        <taxon>Fungi</taxon>
        <taxon>Dikarya</taxon>
        <taxon>Ascomycota</taxon>
        <taxon>Pezizomycotina</taxon>
        <taxon>Eurotiomycetes</taxon>
        <taxon>Eurotiomycetidae</taxon>
        <taxon>Onygenales</taxon>
        <taxon>Onygenaceae</taxon>
        <taxon>Coccidioides</taxon>
    </lineage>
</organism>
<reference evidence="3" key="2">
    <citation type="submission" date="2010-03" db="EMBL/GenBank/DDBJ databases">
        <title>The genome sequence of Coccidioides posadasii strain Silveira.</title>
        <authorList>
            <consortium name="The Broad Institute Genome Sequencing Center for Infectious Disease"/>
            <person name="Neafsey D."/>
            <person name="Orbach M."/>
            <person name="Henn M.R."/>
            <person name="Cole G.T."/>
            <person name="Galgiani J."/>
            <person name="Gardner M.J."/>
            <person name="Kirkland T.N."/>
            <person name="Taylor J.W."/>
            <person name="Young S.K."/>
            <person name="Zeng Q."/>
            <person name="Koehrsen M."/>
            <person name="Alvarado L."/>
            <person name="Berlin A."/>
            <person name="Borenstein D."/>
            <person name="Chapman S.B."/>
            <person name="Chen Z."/>
            <person name="Engels R."/>
            <person name="Freedman E."/>
            <person name="Gellesch M."/>
            <person name="Goldberg J."/>
            <person name="Griggs A."/>
            <person name="Gujja S."/>
            <person name="Heilman E."/>
            <person name="Heiman D."/>
            <person name="Howarth C."/>
            <person name="Jen D."/>
            <person name="Larson L."/>
            <person name="Mehta T."/>
            <person name="Neiman D."/>
            <person name="Park D."/>
            <person name="Pearson M."/>
            <person name="Richards J."/>
            <person name="Roberts A."/>
            <person name="Saif S."/>
            <person name="Shea T."/>
            <person name="Shenoy N."/>
            <person name="Sisk P."/>
            <person name="Stolte C."/>
            <person name="Sykes S."/>
            <person name="Walk T."/>
            <person name="White J."/>
            <person name="Yandava C."/>
            <person name="Haas B."/>
            <person name="Nusbaum C."/>
            <person name="Birren B."/>
        </authorList>
    </citation>
    <scope>NUCLEOTIDE SEQUENCE [LARGE SCALE GENOMIC DNA]</scope>
    <source>
        <strain evidence="3">RMSCC 757 / Silveira</strain>
    </source>
</reference>